<dbReference type="InterPro" id="IPR044766">
    <property type="entry name" value="NPSN/SNAP25-like_N_SNARE"/>
</dbReference>
<keyword evidence="5" id="KW-0436">Ligase</keyword>
<comment type="subcellular location">
    <subcellularLocation>
        <location evidence="1">Membrane</location>
        <topology evidence="1">Single-pass membrane protein</topology>
    </subcellularLocation>
</comment>
<evidence type="ECO:0000256" key="9">
    <source>
        <dbReference type="ARBA" id="ARBA00022917"/>
    </source>
</evidence>
<evidence type="ECO:0000256" key="4">
    <source>
        <dbReference type="ARBA" id="ARBA00022448"/>
    </source>
</evidence>
<dbReference type="SUPFAM" id="SSF50677">
    <property type="entry name" value="ValRS/IleRS/LeuRS editing domain"/>
    <property type="match status" value="1"/>
</dbReference>
<dbReference type="EC" id="6.1.1.4" evidence="3"/>
<evidence type="ECO:0000256" key="17">
    <source>
        <dbReference type="ARBA" id="ARBA00061068"/>
    </source>
</evidence>
<gene>
    <name evidence="22" type="ORF">KFL_001870180</name>
</gene>
<evidence type="ECO:0000256" key="2">
    <source>
        <dbReference type="ARBA" id="ARBA00005594"/>
    </source>
</evidence>
<dbReference type="EMBL" id="DF237136">
    <property type="protein sequence ID" value="GAQ84397.1"/>
    <property type="molecule type" value="Genomic_DNA"/>
</dbReference>
<keyword evidence="7" id="KW-0547">Nucleotide-binding</keyword>
<dbReference type="FunFam" id="3.90.740.10:FF:000001">
    <property type="entry name" value="Leucine--tRNA ligase, cytoplasmic"/>
    <property type="match status" value="1"/>
</dbReference>
<evidence type="ECO:0000256" key="5">
    <source>
        <dbReference type="ARBA" id="ARBA00022598"/>
    </source>
</evidence>
<keyword evidence="4" id="KW-0813">Transport</keyword>
<dbReference type="Pfam" id="PF24810">
    <property type="entry name" value="RBD_LARS1"/>
    <property type="match status" value="1"/>
</dbReference>
<evidence type="ECO:0000256" key="16">
    <source>
        <dbReference type="ARBA" id="ARBA00047469"/>
    </source>
</evidence>
<dbReference type="GO" id="GO:0006429">
    <property type="term" value="P:leucyl-tRNA aminoacylation"/>
    <property type="evidence" value="ECO:0000318"/>
    <property type="project" value="GO_Central"/>
</dbReference>
<dbReference type="NCBIfam" id="TIGR00395">
    <property type="entry name" value="leuS_arch"/>
    <property type="match status" value="1"/>
</dbReference>
<dbReference type="GO" id="GO:0015031">
    <property type="term" value="P:protein transport"/>
    <property type="evidence" value="ECO:0007669"/>
    <property type="project" value="UniProtKB-KW"/>
</dbReference>
<dbReference type="GO" id="GO:0004823">
    <property type="term" value="F:leucine-tRNA ligase activity"/>
    <property type="evidence" value="ECO:0000318"/>
    <property type="project" value="GO_Central"/>
</dbReference>
<dbReference type="InterPro" id="IPR000727">
    <property type="entry name" value="T_SNARE_dom"/>
</dbReference>
<evidence type="ECO:0000256" key="18">
    <source>
        <dbReference type="SAM" id="Coils"/>
    </source>
</evidence>
<dbReference type="InterPro" id="IPR004493">
    <property type="entry name" value="Leu-tRNA-synth_Ia_arc/euk"/>
</dbReference>
<dbReference type="GO" id="GO:0002161">
    <property type="term" value="F:aminoacyl-tRNA deacylase activity"/>
    <property type="evidence" value="ECO:0007669"/>
    <property type="project" value="InterPro"/>
</dbReference>
<keyword evidence="8" id="KW-0067">ATP-binding</keyword>
<evidence type="ECO:0000313" key="22">
    <source>
        <dbReference type="EMBL" id="GAQ84397.1"/>
    </source>
</evidence>
<dbReference type="InterPro" id="IPR002300">
    <property type="entry name" value="aa-tRNA-synth_Ia"/>
</dbReference>
<dbReference type="Pfam" id="PF08264">
    <property type="entry name" value="Anticodon_1"/>
    <property type="match status" value="1"/>
</dbReference>
<dbReference type="SUPFAM" id="SSF58038">
    <property type="entry name" value="SNARE fusion complex"/>
    <property type="match status" value="1"/>
</dbReference>
<dbReference type="STRING" id="105231.A0A1Y1I6P3"/>
<dbReference type="InterPro" id="IPR014729">
    <property type="entry name" value="Rossmann-like_a/b/a_fold"/>
</dbReference>
<accession>A0A1Y1I6P3</accession>
<dbReference type="GO" id="GO:0005524">
    <property type="term" value="F:ATP binding"/>
    <property type="evidence" value="ECO:0007669"/>
    <property type="project" value="UniProtKB-KW"/>
</dbReference>
<dbReference type="PANTHER" id="PTHR45794">
    <property type="entry name" value="LEUCYL-TRNA SYNTHETASE"/>
    <property type="match status" value="1"/>
</dbReference>
<dbReference type="Gene3D" id="3.40.50.620">
    <property type="entry name" value="HUPs"/>
    <property type="match status" value="1"/>
</dbReference>
<comment type="catalytic activity">
    <reaction evidence="16">
        <text>tRNA(Leu) + L-leucine + ATP = L-leucyl-tRNA(Leu) + AMP + diphosphate</text>
        <dbReference type="Rhea" id="RHEA:11688"/>
        <dbReference type="Rhea" id="RHEA-COMP:9613"/>
        <dbReference type="Rhea" id="RHEA-COMP:9622"/>
        <dbReference type="ChEBI" id="CHEBI:30616"/>
        <dbReference type="ChEBI" id="CHEBI:33019"/>
        <dbReference type="ChEBI" id="CHEBI:57427"/>
        <dbReference type="ChEBI" id="CHEBI:78442"/>
        <dbReference type="ChEBI" id="CHEBI:78494"/>
        <dbReference type="ChEBI" id="CHEBI:456215"/>
        <dbReference type="EC" id="6.1.1.4"/>
    </reaction>
</comment>
<dbReference type="Gene3D" id="1.10.730.10">
    <property type="entry name" value="Isoleucyl-tRNA Synthetase, Domain 1"/>
    <property type="match status" value="1"/>
</dbReference>
<evidence type="ECO:0000256" key="13">
    <source>
        <dbReference type="ARBA" id="ARBA00023136"/>
    </source>
</evidence>
<feature type="compositionally biased region" description="Low complexity" evidence="19">
    <location>
        <begin position="134"/>
        <end position="143"/>
    </location>
</feature>
<keyword evidence="10" id="KW-0653">Protein transport</keyword>
<evidence type="ECO:0000256" key="15">
    <source>
        <dbReference type="ARBA" id="ARBA00030520"/>
    </source>
</evidence>
<dbReference type="SUPFAM" id="SSF52374">
    <property type="entry name" value="Nucleotidylyl transferase"/>
    <property type="match status" value="1"/>
</dbReference>
<evidence type="ECO:0000256" key="19">
    <source>
        <dbReference type="SAM" id="MobiDB-lite"/>
    </source>
</evidence>
<dbReference type="SUPFAM" id="SSF47323">
    <property type="entry name" value="Anticodon-binding domain of a subclass of class I aminoacyl-tRNA synthetases"/>
    <property type="match status" value="1"/>
</dbReference>
<dbReference type="SMART" id="SM00397">
    <property type="entry name" value="t_SNARE"/>
    <property type="match status" value="1"/>
</dbReference>
<dbReference type="FunFam" id="1.10.730.10:FF:000020">
    <property type="entry name" value="Leucine--tRNA ligase cytoplasmic"/>
    <property type="match status" value="1"/>
</dbReference>
<sequence>MAEKAGEKGGSRVRRDTLVKIQAEAQARWEQEKAFEETAPEEADPENKYFANFPYPYMNGLLHLGHAFTISKAEFATAYHRLRGKKVLFPFGFHCTGMPIKACADKLEREITIFGLPPQFPTEQEQAEEEAAKTEAANKQAQESTADPTKFKTKKSKAAAKSGTAKYQWQIMQSLGLKDDEIARFRDANFWLEYFPPLAIDDLKAFGLGVDWRRSFITTDVNPYYDSFVRWHLTTLYKQGRVVKDNRYAIFSPLDKQPCADHDRASGEGVQPQEYTLIKMEVIPPLSGKLAACAGKRVYLAAATLRPETMYGQTNAWVLPDGEYGAFEINDEEVFVVAKRAALNLSYQNYSKVRGEPRQLVSVTGTELIGTALRSPLAVNEVIYCLPMLTILMDKGTGVVTSVPSDSPDDYATLEDLKKKKPLREKYGVRDEWVLPFEVVPIINIPEFGDKSAEAVCKQLKIQSQNDKDKLAEAKRLTYLKGFTEGTLLVGPHAGARVQDAKPLIRKELVETGRAILYSEPEKKVVSRSGDECVVALTDQWYLTYGEPEWRARVERCLARMNLFSDEARHSFEHTLSWLNQWACSRSFGLGSRLPWDPEYLIESLSDSTIYMAYYTVAHFLQDGDIYGRGKGAVRADQMTDAVWDFIFLDGPQPQADIDPALLKAMRQEFQFWYPFNLRVSGKDLIQNHLTFALYNHTAIFPEDKWPLGFRSNGHLMLNSEKMSKSTGNFKTLKEAVEEYSADGTRFALADAGDTMDDANFVENTANAAILSLTKELAWMEETLAALSQGALRSGPFAFADRVFSNEMDVAVTETERHYEALMFREALKSGWYDPQNARDEYRVSCGAAGMHADLARRFIEMQTLLITPFCPHFADHVWRTLLHKPGSVLVAGWPAASPPDVTLQRANAYLQEVIVDLRKLLAKHLAPPKKAPKKGAEPPAAPVKFTVGSIFIAEKFGGWQETCLTILASKFDPGSKTFPGDAELMAAVKGSEVGQRADFKAVMKQCMPFLKFKQAEAVRIGPQVLESKLPFDEAAVLQDNQELIKVTAAKANSCPGAFELSAWRRCTSIPPPTRVFCRPSRLKKRHGSLPPPPEVRLPSSLPLHLVNDERTRGKASTDNLAPPVPSPTKVGLLASPQRKQSELMAQAEGAQTEEMSQQEKQLQQLFKALSTGFQKLDKTKDPGKQAKQLEDLTSKMRECKRLIKDFDREIKLEEANNPESVTKALNDRKQALIKELNSYVALRKTYTGTINNKAALLDGAGGVDGGPDDGPQKASTMSNQELIERGNATMDETDRAIDRGRRIVEDTINIGAQTGVTLKGQTEQMGRIVNDLDTIHFSIKKAANLLKEISRQIATDRCIMFFLFIIFLGVIAIIIVKVVNPNNKNIRPIPGLTPPGSRKLLMYSPYPPTWR</sequence>
<evidence type="ECO:0000256" key="6">
    <source>
        <dbReference type="ARBA" id="ARBA00022692"/>
    </source>
</evidence>
<feature type="region of interest" description="Disordered" evidence="19">
    <location>
        <begin position="1112"/>
        <end position="1132"/>
    </location>
</feature>
<evidence type="ECO:0000256" key="12">
    <source>
        <dbReference type="ARBA" id="ARBA00023054"/>
    </source>
</evidence>
<evidence type="ECO:0000256" key="8">
    <source>
        <dbReference type="ARBA" id="ARBA00022840"/>
    </source>
</evidence>
<evidence type="ECO:0000256" key="1">
    <source>
        <dbReference type="ARBA" id="ARBA00004167"/>
    </source>
</evidence>
<dbReference type="OrthoDB" id="2016852at2759"/>
<comment type="similarity">
    <text evidence="2">Belongs to the class-I aminoacyl-tRNA synthetase family.</text>
</comment>
<keyword evidence="6 20" id="KW-0812">Transmembrane</keyword>
<evidence type="ECO:0000256" key="11">
    <source>
        <dbReference type="ARBA" id="ARBA00022989"/>
    </source>
</evidence>
<evidence type="ECO:0000256" key="3">
    <source>
        <dbReference type="ARBA" id="ARBA00013164"/>
    </source>
</evidence>
<comment type="similarity">
    <text evidence="17">Belongs to the novel plant SNARE family.</text>
</comment>
<keyword evidence="23" id="KW-1185">Reference proteome</keyword>
<dbReference type="PROSITE" id="PS50192">
    <property type="entry name" value="T_SNARE"/>
    <property type="match status" value="1"/>
</dbReference>
<name>A0A1Y1I6P3_KLENI</name>
<dbReference type="Proteomes" id="UP000054558">
    <property type="component" value="Unassembled WGS sequence"/>
</dbReference>
<keyword evidence="9" id="KW-0648">Protein biosynthesis</keyword>
<dbReference type="FunFam" id="1.20.5.110:FF:000021">
    <property type="entry name" value="novel plant SNARE 11"/>
    <property type="match status" value="1"/>
</dbReference>
<dbReference type="InterPro" id="IPR055416">
    <property type="entry name" value="RBD_LARS1"/>
</dbReference>
<evidence type="ECO:0000256" key="20">
    <source>
        <dbReference type="SAM" id="Phobius"/>
    </source>
</evidence>
<dbReference type="CDD" id="cd15861">
    <property type="entry name" value="SNARE_SNAP25N_23N_29N_SEC9N"/>
    <property type="match status" value="1"/>
</dbReference>
<keyword evidence="14" id="KW-0030">Aminoacyl-tRNA synthetase</keyword>
<dbReference type="Pfam" id="PF00133">
    <property type="entry name" value="tRNA-synt_1"/>
    <property type="match status" value="2"/>
</dbReference>
<dbReference type="PANTHER" id="PTHR45794:SF1">
    <property type="entry name" value="LEUCINE--TRNA LIGASE, CYTOPLASMIC"/>
    <property type="match status" value="1"/>
</dbReference>
<dbReference type="InterPro" id="IPR013155">
    <property type="entry name" value="M/V/L/I-tRNA-synth_anticd-bd"/>
</dbReference>
<feature type="transmembrane region" description="Helical" evidence="20">
    <location>
        <begin position="1360"/>
        <end position="1380"/>
    </location>
</feature>
<dbReference type="CDD" id="cd07959">
    <property type="entry name" value="Anticodon_Ia_Leu_AEc"/>
    <property type="match status" value="1"/>
</dbReference>
<dbReference type="InterPro" id="IPR009080">
    <property type="entry name" value="tRNAsynth_Ia_anticodon-bd"/>
</dbReference>
<evidence type="ECO:0000256" key="14">
    <source>
        <dbReference type="ARBA" id="ARBA00023146"/>
    </source>
</evidence>
<evidence type="ECO:0000256" key="10">
    <source>
        <dbReference type="ARBA" id="ARBA00022927"/>
    </source>
</evidence>
<keyword evidence="13 20" id="KW-0472">Membrane</keyword>
<dbReference type="OMA" id="KFIEWQF"/>
<proteinExistence type="inferred from homology"/>
<dbReference type="Gene3D" id="1.20.5.110">
    <property type="match status" value="1"/>
</dbReference>
<reference evidence="22 23" key="1">
    <citation type="journal article" date="2014" name="Nat. Commun.">
        <title>Klebsormidium flaccidum genome reveals primary factors for plant terrestrial adaptation.</title>
        <authorList>
            <person name="Hori K."/>
            <person name="Maruyama F."/>
            <person name="Fujisawa T."/>
            <person name="Togashi T."/>
            <person name="Yamamoto N."/>
            <person name="Seo M."/>
            <person name="Sato S."/>
            <person name="Yamada T."/>
            <person name="Mori H."/>
            <person name="Tajima N."/>
            <person name="Moriyama T."/>
            <person name="Ikeuchi M."/>
            <person name="Watanabe M."/>
            <person name="Wada H."/>
            <person name="Kobayashi K."/>
            <person name="Saito M."/>
            <person name="Masuda T."/>
            <person name="Sasaki-Sekimoto Y."/>
            <person name="Mashiguchi K."/>
            <person name="Awai K."/>
            <person name="Shimojima M."/>
            <person name="Masuda S."/>
            <person name="Iwai M."/>
            <person name="Nobusawa T."/>
            <person name="Narise T."/>
            <person name="Kondo S."/>
            <person name="Saito H."/>
            <person name="Sato R."/>
            <person name="Murakawa M."/>
            <person name="Ihara Y."/>
            <person name="Oshima-Yamada Y."/>
            <person name="Ohtaka K."/>
            <person name="Satoh M."/>
            <person name="Sonobe K."/>
            <person name="Ishii M."/>
            <person name="Ohtani R."/>
            <person name="Kanamori-Sato M."/>
            <person name="Honoki R."/>
            <person name="Miyazaki D."/>
            <person name="Mochizuki H."/>
            <person name="Umetsu J."/>
            <person name="Higashi K."/>
            <person name="Shibata D."/>
            <person name="Kamiya Y."/>
            <person name="Sato N."/>
            <person name="Nakamura Y."/>
            <person name="Tabata S."/>
            <person name="Ida S."/>
            <person name="Kurokawa K."/>
            <person name="Ohta H."/>
        </authorList>
    </citation>
    <scope>NUCLEOTIDE SEQUENCE [LARGE SCALE GENOMIC DNA]</scope>
    <source>
        <strain evidence="22 23">NIES-2285</strain>
    </source>
</reference>
<dbReference type="InterPro" id="IPR009008">
    <property type="entry name" value="Val/Leu/Ile-tRNA-synth_edit"/>
</dbReference>
<protein>
    <recommendedName>
        <fullName evidence="3">leucine--tRNA ligase</fullName>
        <ecNumber evidence="3">6.1.1.4</ecNumber>
    </recommendedName>
    <alternativeName>
        <fullName evidence="15">Leucyl-tRNA synthetase</fullName>
    </alternativeName>
</protein>
<evidence type="ECO:0000313" key="23">
    <source>
        <dbReference type="Proteomes" id="UP000054558"/>
    </source>
</evidence>
<feature type="region of interest" description="Disordered" evidence="19">
    <location>
        <begin position="120"/>
        <end position="157"/>
    </location>
</feature>
<feature type="coiled-coil region" evidence="18">
    <location>
        <begin position="1190"/>
        <end position="1217"/>
    </location>
</feature>
<keyword evidence="12 18" id="KW-0175">Coiled coil</keyword>
<keyword evidence="11 20" id="KW-1133">Transmembrane helix</keyword>
<feature type="domain" description="T-SNARE coiled-coil homology" evidence="21">
    <location>
        <begin position="1288"/>
        <end position="1350"/>
    </location>
</feature>
<evidence type="ECO:0000256" key="7">
    <source>
        <dbReference type="ARBA" id="ARBA00022741"/>
    </source>
</evidence>
<dbReference type="GO" id="GO:0005484">
    <property type="term" value="F:SNAP receptor activity"/>
    <property type="evidence" value="ECO:0007669"/>
    <property type="project" value="InterPro"/>
</dbReference>
<dbReference type="GO" id="GO:0031201">
    <property type="term" value="C:SNARE complex"/>
    <property type="evidence" value="ECO:0007669"/>
    <property type="project" value="InterPro"/>
</dbReference>
<organism evidence="22 23">
    <name type="scientific">Klebsormidium nitens</name>
    <name type="common">Green alga</name>
    <name type="synonym">Ulothrix nitens</name>
    <dbReference type="NCBI Taxonomy" id="105231"/>
    <lineage>
        <taxon>Eukaryota</taxon>
        <taxon>Viridiplantae</taxon>
        <taxon>Streptophyta</taxon>
        <taxon>Klebsormidiophyceae</taxon>
        <taxon>Klebsormidiales</taxon>
        <taxon>Klebsormidiaceae</taxon>
        <taxon>Klebsormidium</taxon>
    </lineage>
</organism>
<evidence type="ECO:0000259" key="21">
    <source>
        <dbReference type="PROSITE" id="PS50192"/>
    </source>
</evidence>
<dbReference type="Gene3D" id="3.90.740.10">
    <property type="entry name" value="Valyl/Leucyl/Isoleucyl-tRNA synthetase, editing domain"/>
    <property type="match status" value="1"/>
</dbReference>